<proteinExistence type="predicted"/>
<evidence type="ECO:0000313" key="1">
    <source>
        <dbReference type="EMBL" id="RBQ07578.1"/>
    </source>
</evidence>
<dbReference type="OrthoDB" id="756984at2"/>
<dbReference type="RefSeq" id="WP_113948752.1">
    <property type="nucleotide sequence ID" value="NZ_QNQU01000008.1"/>
</dbReference>
<accession>A0A366L135</accession>
<protein>
    <recommendedName>
        <fullName evidence="3">Lipoprotein</fullName>
    </recommendedName>
</protein>
<dbReference type="EMBL" id="QNQU01000008">
    <property type="protein sequence ID" value="RBQ07578.1"/>
    <property type="molecule type" value="Genomic_DNA"/>
</dbReference>
<reference evidence="1 2" key="1">
    <citation type="submission" date="2018-07" db="EMBL/GenBank/DDBJ databases">
        <title>A draft genome of a endophytic bacteria, a new species of Pedobacter.</title>
        <authorList>
            <person name="Zhang Z.D."/>
            <person name="Chen Z.J."/>
        </authorList>
    </citation>
    <scope>NUCLEOTIDE SEQUENCE [LARGE SCALE GENOMIC DNA]</scope>
    <source>
        <strain evidence="1 2">RS10</strain>
    </source>
</reference>
<dbReference type="Proteomes" id="UP000252081">
    <property type="component" value="Unassembled WGS sequence"/>
</dbReference>
<dbReference type="PROSITE" id="PS51257">
    <property type="entry name" value="PROKAR_LIPOPROTEIN"/>
    <property type="match status" value="1"/>
</dbReference>
<name>A0A366L135_9SPHI</name>
<organism evidence="1 2">
    <name type="scientific">Pedobacter miscanthi</name>
    <dbReference type="NCBI Taxonomy" id="2259170"/>
    <lineage>
        <taxon>Bacteria</taxon>
        <taxon>Pseudomonadati</taxon>
        <taxon>Bacteroidota</taxon>
        <taxon>Sphingobacteriia</taxon>
        <taxon>Sphingobacteriales</taxon>
        <taxon>Sphingobacteriaceae</taxon>
        <taxon>Pedobacter</taxon>
    </lineage>
</organism>
<sequence length="175" mass="19617">MKNAVKTTTILLIACTTFFACKKKTEDPMDFTVDDQNLTACPLGTTCHFQYADNASMDENWLNITAGQHRIFWARNVKDSRTSWMYFQAPMTGDRFLLNDADVQAGKVKFVSSCPVCYGVELRALKGTVKGIKVVKNSAEPEKWLLESNIVLSVIGSIVPVDTIYVKQYYTPAIQ</sequence>
<comment type="caution">
    <text evidence="1">The sequence shown here is derived from an EMBL/GenBank/DDBJ whole genome shotgun (WGS) entry which is preliminary data.</text>
</comment>
<dbReference type="AlphaFoldDB" id="A0A366L135"/>
<evidence type="ECO:0000313" key="2">
    <source>
        <dbReference type="Proteomes" id="UP000252081"/>
    </source>
</evidence>
<evidence type="ECO:0008006" key="3">
    <source>
        <dbReference type="Google" id="ProtNLM"/>
    </source>
</evidence>
<gene>
    <name evidence="1" type="ORF">DRW42_10335</name>
</gene>
<keyword evidence="2" id="KW-1185">Reference proteome</keyword>